<protein>
    <recommendedName>
        <fullName evidence="1">RNase H type-1 domain-containing protein</fullName>
    </recommendedName>
</protein>
<dbReference type="Proteomes" id="UP000008311">
    <property type="component" value="Unassembled WGS sequence"/>
</dbReference>
<dbReference type="Pfam" id="PF13456">
    <property type="entry name" value="RVT_3"/>
    <property type="match status" value="1"/>
</dbReference>
<dbReference type="InterPro" id="IPR044730">
    <property type="entry name" value="RNase_H-like_dom_plant"/>
</dbReference>
<dbReference type="InterPro" id="IPR053151">
    <property type="entry name" value="RNase_H-like"/>
</dbReference>
<dbReference type="AlphaFoldDB" id="B9SG51"/>
<keyword evidence="3" id="KW-1185">Reference proteome</keyword>
<evidence type="ECO:0000313" key="3">
    <source>
        <dbReference type="Proteomes" id="UP000008311"/>
    </source>
</evidence>
<reference evidence="3" key="1">
    <citation type="journal article" date="2010" name="Nat. Biotechnol.">
        <title>Draft genome sequence of the oilseed species Ricinus communis.</title>
        <authorList>
            <person name="Chan A.P."/>
            <person name="Crabtree J."/>
            <person name="Zhao Q."/>
            <person name="Lorenzi H."/>
            <person name="Orvis J."/>
            <person name="Puiu D."/>
            <person name="Melake-Berhan A."/>
            <person name="Jones K.M."/>
            <person name="Redman J."/>
            <person name="Chen G."/>
            <person name="Cahoon E.B."/>
            <person name="Gedil M."/>
            <person name="Stanke M."/>
            <person name="Haas B.J."/>
            <person name="Wortman J.R."/>
            <person name="Fraser-Liggett C.M."/>
            <person name="Ravel J."/>
            <person name="Rabinowicz P.D."/>
        </authorList>
    </citation>
    <scope>NUCLEOTIDE SEQUENCE [LARGE SCALE GENOMIC DNA]</scope>
    <source>
        <strain evidence="3">cv. Hale</strain>
    </source>
</reference>
<dbReference type="PANTHER" id="PTHR47723">
    <property type="entry name" value="OS05G0353850 PROTEIN"/>
    <property type="match status" value="1"/>
</dbReference>
<dbReference type="InterPro" id="IPR002156">
    <property type="entry name" value="RNaseH_domain"/>
</dbReference>
<gene>
    <name evidence="2" type="ORF">RCOM_1155880</name>
</gene>
<name>B9SG51_RICCO</name>
<sequence length="132" mass="14137">MGLGMWIHGFVVNIGRCSITGAGLWGLYHGLTLAWKLGIRKLLVKVDSMCAVPLVTGEKDISSSYAPLVSGIRSMLGQNWQVSVSHVYREANFAADGLASFADHPSPASGCYWGSSHPYGIGCELAWSFASM</sequence>
<evidence type="ECO:0000259" key="1">
    <source>
        <dbReference type="Pfam" id="PF13456"/>
    </source>
</evidence>
<dbReference type="InterPro" id="IPR036397">
    <property type="entry name" value="RNaseH_sf"/>
</dbReference>
<accession>B9SG51</accession>
<dbReference type="GO" id="GO:0003676">
    <property type="term" value="F:nucleic acid binding"/>
    <property type="evidence" value="ECO:0007669"/>
    <property type="project" value="InterPro"/>
</dbReference>
<dbReference type="InterPro" id="IPR012337">
    <property type="entry name" value="RNaseH-like_sf"/>
</dbReference>
<dbReference type="eggNOG" id="KOG1075">
    <property type="taxonomic scope" value="Eukaryota"/>
</dbReference>
<dbReference type="GO" id="GO:0004523">
    <property type="term" value="F:RNA-DNA hybrid ribonuclease activity"/>
    <property type="evidence" value="ECO:0007669"/>
    <property type="project" value="InterPro"/>
</dbReference>
<dbReference type="InParanoid" id="B9SG51"/>
<dbReference type="PANTHER" id="PTHR47723:SF13">
    <property type="entry name" value="PUTATIVE-RELATED"/>
    <property type="match status" value="1"/>
</dbReference>
<dbReference type="SUPFAM" id="SSF53098">
    <property type="entry name" value="Ribonuclease H-like"/>
    <property type="match status" value="1"/>
</dbReference>
<evidence type="ECO:0000313" key="2">
    <source>
        <dbReference type="EMBL" id="EEF37467.1"/>
    </source>
</evidence>
<dbReference type="Gene3D" id="3.30.420.10">
    <property type="entry name" value="Ribonuclease H-like superfamily/Ribonuclease H"/>
    <property type="match status" value="1"/>
</dbReference>
<dbReference type="CDD" id="cd06222">
    <property type="entry name" value="RNase_H_like"/>
    <property type="match status" value="1"/>
</dbReference>
<feature type="domain" description="RNase H type-1" evidence="1">
    <location>
        <begin position="16"/>
        <end position="102"/>
    </location>
</feature>
<organism evidence="2 3">
    <name type="scientific">Ricinus communis</name>
    <name type="common">Castor bean</name>
    <dbReference type="NCBI Taxonomy" id="3988"/>
    <lineage>
        <taxon>Eukaryota</taxon>
        <taxon>Viridiplantae</taxon>
        <taxon>Streptophyta</taxon>
        <taxon>Embryophyta</taxon>
        <taxon>Tracheophyta</taxon>
        <taxon>Spermatophyta</taxon>
        <taxon>Magnoliopsida</taxon>
        <taxon>eudicotyledons</taxon>
        <taxon>Gunneridae</taxon>
        <taxon>Pentapetalae</taxon>
        <taxon>rosids</taxon>
        <taxon>fabids</taxon>
        <taxon>Malpighiales</taxon>
        <taxon>Euphorbiaceae</taxon>
        <taxon>Acalyphoideae</taxon>
        <taxon>Acalypheae</taxon>
        <taxon>Ricinus</taxon>
    </lineage>
</organism>
<dbReference type="EMBL" id="EQ973948">
    <property type="protein sequence ID" value="EEF37467.1"/>
    <property type="molecule type" value="Genomic_DNA"/>
</dbReference>
<proteinExistence type="predicted"/>